<keyword evidence="12" id="KW-1185">Reference proteome</keyword>
<evidence type="ECO:0000313" key="7">
    <source>
        <dbReference type="EMBL" id="QLG89796.1"/>
    </source>
</evidence>
<evidence type="ECO:0000256" key="5">
    <source>
        <dbReference type="SAM" id="MobiDB-lite"/>
    </source>
</evidence>
<dbReference type="KEGG" id="chiz:HQ393_06515"/>
<feature type="domain" description="Transposase IS4-like" evidence="6">
    <location>
        <begin position="115"/>
        <end position="343"/>
    </location>
</feature>
<evidence type="ECO:0000313" key="8">
    <source>
        <dbReference type="EMBL" id="QLG89849.1"/>
    </source>
</evidence>
<dbReference type="GO" id="GO:0003677">
    <property type="term" value="F:DNA binding"/>
    <property type="evidence" value="ECO:0007669"/>
    <property type="project" value="UniProtKB-KW"/>
</dbReference>
<dbReference type="EMBL" id="CP058627">
    <property type="protein sequence ID" value="QLG89796.1"/>
    <property type="molecule type" value="Genomic_DNA"/>
</dbReference>
<evidence type="ECO:0000313" key="9">
    <source>
        <dbReference type="EMBL" id="QLG89853.1"/>
    </source>
</evidence>
<feature type="compositionally biased region" description="Basic residues" evidence="5">
    <location>
        <begin position="418"/>
        <end position="429"/>
    </location>
</feature>
<dbReference type="KEGG" id="chiz:HQ393_06735"/>
<dbReference type="PANTHER" id="PTHR33258:SF1">
    <property type="entry name" value="TRANSPOSASE INSL FOR INSERTION SEQUENCE ELEMENT IS186A-RELATED"/>
    <property type="match status" value="1"/>
</dbReference>
<keyword evidence="3" id="KW-0238">DNA-binding</keyword>
<evidence type="ECO:0000313" key="10">
    <source>
        <dbReference type="EMBL" id="QLG89905.1"/>
    </source>
</evidence>
<evidence type="ECO:0000256" key="2">
    <source>
        <dbReference type="ARBA" id="ARBA00022578"/>
    </source>
</evidence>
<keyword evidence="2" id="KW-0815">Transposition</keyword>
<name>A0A7H9BN66_9NEIS</name>
<dbReference type="NCBIfam" id="NF033592">
    <property type="entry name" value="transpos_IS4_1"/>
    <property type="match status" value="1"/>
</dbReference>
<dbReference type="GO" id="GO:0004803">
    <property type="term" value="F:transposase activity"/>
    <property type="evidence" value="ECO:0007669"/>
    <property type="project" value="InterPro"/>
</dbReference>
<evidence type="ECO:0000256" key="3">
    <source>
        <dbReference type="ARBA" id="ARBA00023125"/>
    </source>
</evidence>
<dbReference type="InterPro" id="IPR012337">
    <property type="entry name" value="RNaseH-like_sf"/>
</dbReference>
<dbReference type="EMBL" id="CP058627">
    <property type="protein sequence ID" value="QLG89929.1"/>
    <property type="molecule type" value="Genomic_DNA"/>
</dbReference>
<evidence type="ECO:0000256" key="1">
    <source>
        <dbReference type="ARBA" id="ARBA00010075"/>
    </source>
</evidence>
<evidence type="ECO:0000256" key="4">
    <source>
        <dbReference type="ARBA" id="ARBA00023172"/>
    </source>
</evidence>
<organism evidence="11 12">
    <name type="scientific">Chitinibacter bivalviorum</name>
    <dbReference type="NCBI Taxonomy" id="2739434"/>
    <lineage>
        <taxon>Bacteria</taxon>
        <taxon>Pseudomonadati</taxon>
        <taxon>Pseudomonadota</taxon>
        <taxon>Betaproteobacteria</taxon>
        <taxon>Neisseriales</taxon>
        <taxon>Chitinibacteraceae</taxon>
        <taxon>Chitinibacter</taxon>
    </lineage>
</organism>
<dbReference type="KEGG" id="chiz:HQ393_02300"/>
<protein>
    <submittedName>
        <fullName evidence="11">IS4 family transposase</fullName>
    </submittedName>
</protein>
<accession>A0A7H9BN66</accession>
<feature type="region of interest" description="Disordered" evidence="5">
    <location>
        <begin position="408"/>
        <end position="429"/>
    </location>
</feature>
<dbReference type="Proteomes" id="UP000509597">
    <property type="component" value="Chromosome"/>
</dbReference>
<evidence type="ECO:0000313" key="12">
    <source>
        <dbReference type="Proteomes" id="UP000509597"/>
    </source>
</evidence>
<comment type="similarity">
    <text evidence="1">Belongs to the transposase 11 family.</text>
</comment>
<dbReference type="Pfam" id="PF01609">
    <property type="entry name" value="DDE_Tnp_1"/>
    <property type="match status" value="1"/>
</dbReference>
<keyword evidence="4" id="KW-0233">DNA recombination</keyword>
<dbReference type="GO" id="GO:0006313">
    <property type="term" value="P:DNA transposition"/>
    <property type="evidence" value="ECO:0007669"/>
    <property type="project" value="InterPro"/>
</dbReference>
<dbReference type="RefSeq" id="WP_179358367.1">
    <property type="nucleotide sequence ID" value="NZ_CP058627.1"/>
</dbReference>
<dbReference type="EMBL" id="CP058627">
    <property type="protein sequence ID" value="QLG89853.1"/>
    <property type="molecule type" value="Genomic_DNA"/>
</dbReference>
<gene>
    <name evidence="7" type="ORF">HQ393_02300</name>
    <name evidence="8" type="ORF">HQ393_06515</name>
    <name evidence="9" type="ORF">HQ393_06735</name>
    <name evidence="10" type="ORF">HQ393_10185</name>
    <name evidence="11" type="ORF">HQ393_11830</name>
</gene>
<dbReference type="InterPro" id="IPR002559">
    <property type="entry name" value="Transposase_11"/>
</dbReference>
<evidence type="ECO:0000259" key="6">
    <source>
        <dbReference type="Pfam" id="PF01609"/>
    </source>
</evidence>
<evidence type="ECO:0000313" key="11">
    <source>
        <dbReference type="EMBL" id="QLG89929.1"/>
    </source>
</evidence>
<dbReference type="InterPro" id="IPR047952">
    <property type="entry name" value="Transpos_IS4"/>
</dbReference>
<dbReference type="EMBL" id="CP058627">
    <property type="protein sequence ID" value="QLG89905.1"/>
    <property type="molecule type" value="Genomic_DNA"/>
</dbReference>
<dbReference type="PANTHER" id="PTHR33258">
    <property type="entry name" value="TRANSPOSASE INSL FOR INSERTION SEQUENCE ELEMENT IS186A-RELATED"/>
    <property type="match status" value="1"/>
</dbReference>
<dbReference type="EMBL" id="CP058627">
    <property type="protein sequence ID" value="QLG89849.1"/>
    <property type="molecule type" value="Genomic_DNA"/>
</dbReference>
<dbReference type="KEGG" id="chiz:HQ393_10185"/>
<dbReference type="AlphaFoldDB" id="A0A7H9BN66"/>
<reference evidence="11 12" key="1">
    <citation type="submission" date="2020-07" db="EMBL/GenBank/DDBJ databases">
        <title>Complete genome sequence of Chitinibacter sp. 2T18.</title>
        <authorList>
            <person name="Bae J.-W."/>
            <person name="Choi J.-W."/>
        </authorList>
    </citation>
    <scope>NUCLEOTIDE SEQUENCE [LARGE SCALE GENOMIC DNA]</scope>
    <source>
        <strain evidence="11 12">2T18</strain>
    </source>
</reference>
<sequence>MRPSLYSKSIYKIQQLLHSLEFRSRHRQRPQDFTRNTTFTFPRVAGILLAGLQQSLQVEVDQFFDHLDLPDGRLPNDDAFRMARKKLKESAYIELRDQINHDLPSDLAQRWHSWRIIAADSTTLYLPNHADIRKPEHFNVYDGANAPPYSLARAAALCETSTGLILCADLDADRVSERELLLRQLPILKQDDLLVLDRGYPAHWLFALLLERQQAFCMRLYSSSYNPLVTAFARSDRMSEVITITPNRAQYKSFNTHGIAIKPFKIRLVKVILQSGMIEILATSLLNEVQYPHAEFAALYHRRWRIEEAFRNLKCRLKLEQFGGETPLAVRQEFHAAILLHNLASLACEDALRALPAEQQALFHANLSYAASQLRHQLPRLLSDPKRFGALFDKIIVLLIKQVERLRPDRSGPPRNPSRIKPRYHRAYK</sequence>
<dbReference type="SUPFAM" id="SSF53098">
    <property type="entry name" value="Ribonuclease H-like"/>
    <property type="match status" value="1"/>
</dbReference>
<dbReference type="KEGG" id="chiz:HQ393_11830"/>
<proteinExistence type="inferred from homology"/>